<name>A0A8J3ZU76_9ACTN</name>
<evidence type="ECO:0000313" key="1">
    <source>
        <dbReference type="EMBL" id="GIJ69989.1"/>
    </source>
</evidence>
<dbReference type="EMBL" id="BOPH01000072">
    <property type="protein sequence ID" value="GIJ69989.1"/>
    <property type="molecule type" value="Genomic_DNA"/>
</dbReference>
<proteinExistence type="predicted"/>
<comment type="caution">
    <text evidence="1">The sequence shown here is derived from an EMBL/GenBank/DDBJ whole genome shotgun (WGS) entry which is preliminary data.</text>
</comment>
<dbReference type="Proteomes" id="UP000635606">
    <property type="component" value="Unassembled WGS sequence"/>
</dbReference>
<dbReference type="NCBIfam" id="TIGR04267">
    <property type="entry name" value="mod_HExxH"/>
    <property type="match status" value="1"/>
</dbReference>
<gene>
    <name evidence="1" type="ORF">Voc01_049060</name>
</gene>
<keyword evidence="2" id="KW-1185">Reference proteome</keyword>
<accession>A0A8J3ZU76</accession>
<dbReference type="AlphaFoldDB" id="A0A8J3ZU76"/>
<organism evidence="1 2">
    <name type="scientific">Virgisporangium ochraceum</name>
    <dbReference type="NCBI Taxonomy" id="65505"/>
    <lineage>
        <taxon>Bacteria</taxon>
        <taxon>Bacillati</taxon>
        <taxon>Actinomycetota</taxon>
        <taxon>Actinomycetes</taxon>
        <taxon>Micromonosporales</taxon>
        <taxon>Micromonosporaceae</taxon>
        <taxon>Virgisporangium</taxon>
    </lineage>
</organism>
<dbReference type="InterPro" id="IPR026337">
    <property type="entry name" value="AKG_HExxH"/>
</dbReference>
<protein>
    <submittedName>
        <fullName evidence="1">HEXXH motif domain-containing protein</fullName>
    </submittedName>
</protein>
<evidence type="ECO:0000313" key="2">
    <source>
        <dbReference type="Proteomes" id="UP000635606"/>
    </source>
</evidence>
<sequence length="599" mass="65282">MDSARPGELTHHQLPVAFLETLACGSGSPEITRFLFSETERSRRLLLIVTLFKHCEAPGALGPLPSARTAWSVFSRARETDQAAVDDLLMHPQVGNAAAYALRRQRGGVDSDFPIWTDLGLIHVLALIAAARVGLNWSTNLPTRYGTVMLPTLGLAKFSPAVAASTVNARTDAGSIYLSADDTQVVVGPDPDDDTDHWWHLRHIVAGSKLPLTVWLDDLDPFRDLADPVPPSRLDDRSVERWQDLLDDAWTLLCTHHAESAAALAEGVISLVPLPGRPGQETRSASNGEAFGSVMVSQPPDAVTLAVALVHEFQHIKLGALMHLVPLAEDDGCYYYAPWRDDPRPLGGFLQGIYAFFGIAEFWRRHRLVVHGSDAVLASYEYLYARGQTIEALRSVRDALALTDEGRELVVRLASVVETWRSDRVEPEVERLARLTAGCHRTAWRLRHRQVPAVDATALAEAFSERRLPGFPPLPAVGPHPTQRWPQRIPDLARRRILGVGTPASPEPLATADLALVHGDVDTALSIYLNRLARSQHGSDEEIQAWVGLALALSESGGGEAAKALTSRPDLVRAVHAASGKSADPVEVAAWLAQVIKDD</sequence>
<reference evidence="1" key="1">
    <citation type="submission" date="2021-01" db="EMBL/GenBank/DDBJ databases">
        <title>Whole genome shotgun sequence of Virgisporangium ochraceum NBRC 16418.</title>
        <authorList>
            <person name="Komaki H."/>
            <person name="Tamura T."/>
        </authorList>
    </citation>
    <scope>NUCLEOTIDE SEQUENCE</scope>
    <source>
        <strain evidence="1">NBRC 16418</strain>
    </source>
</reference>